<dbReference type="PANTHER" id="PTHR46844:SF1">
    <property type="entry name" value="SLR5058 PROTEIN"/>
    <property type="match status" value="1"/>
</dbReference>
<dbReference type="InterPro" id="IPR004155">
    <property type="entry name" value="PBS_lyase_HEAT"/>
</dbReference>
<dbReference type="Gene3D" id="1.25.10.10">
    <property type="entry name" value="Leucine-rich Repeat Variant"/>
    <property type="match status" value="2"/>
</dbReference>
<reference evidence="2 3" key="1">
    <citation type="journal article" date="2011" name="Stand. Genomic Sci.">
        <title>Non-contiguous finished genome sequence and contextual data of the filamentous soil bacterium Ktedonobacter racemifer type strain (SOSP1-21).</title>
        <authorList>
            <person name="Chang Y.J."/>
            <person name="Land M."/>
            <person name="Hauser L."/>
            <person name="Chertkov O."/>
            <person name="Del Rio T.G."/>
            <person name="Nolan M."/>
            <person name="Copeland A."/>
            <person name="Tice H."/>
            <person name="Cheng J.F."/>
            <person name="Lucas S."/>
            <person name="Han C."/>
            <person name="Goodwin L."/>
            <person name="Pitluck S."/>
            <person name="Ivanova N."/>
            <person name="Ovchinikova G."/>
            <person name="Pati A."/>
            <person name="Chen A."/>
            <person name="Palaniappan K."/>
            <person name="Mavromatis K."/>
            <person name="Liolios K."/>
            <person name="Brettin T."/>
            <person name="Fiebig A."/>
            <person name="Rohde M."/>
            <person name="Abt B."/>
            <person name="Goker M."/>
            <person name="Detter J.C."/>
            <person name="Woyke T."/>
            <person name="Bristow J."/>
            <person name="Eisen J.A."/>
            <person name="Markowitz V."/>
            <person name="Hugenholtz P."/>
            <person name="Kyrpides N.C."/>
            <person name="Klenk H.P."/>
            <person name="Lapidus A."/>
        </authorList>
    </citation>
    <scope>NUCLEOTIDE SEQUENCE [LARGE SCALE GENOMIC DNA]</scope>
    <source>
        <strain evidence="3">DSM 44963</strain>
    </source>
</reference>
<comment type="caution">
    <text evidence="2">The sequence shown here is derived from an EMBL/GenBank/DDBJ whole genome shotgun (WGS) entry which is preliminary data.</text>
</comment>
<dbReference type="OrthoDB" id="134770at2"/>
<dbReference type="SUPFAM" id="SSF48371">
    <property type="entry name" value="ARM repeat"/>
    <property type="match status" value="1"/>
</dbReference>
<dbReference type="SMART" id="SM00567">
    <property type="entry name" value="EZ_HEAT"/>
    <property type="match status" value="3"/>
</dbReference>
<evidence type="ECO:0000313" key="3">
    <source>
        <dbReference type="Proteomes" id="UP000004508"/>
    </source>
</evidence>
<proteinExistence type="predicted"/>
<organism evidence="2 3">
    <name type="scientific">Ktedonobacter racemifer DSM 44963</name>
    <dbReference type="NCBI Taxonomy" id="485913"/>
    <lineage>
        <taxon>Bacteria</taxon>
        <taxon>Bacillati</taxon>
        <taxon>Chloroflexota</taxon>
        <taxon>Ktedonobacteria</taxon>
        <taxon>Ktedonobacterales</taxon>
        <taxon>Ktedonobacteraceae</taxon>
        <taxon>Ktedonobacter</taxon>
    </lineage>
</organism>
<dbReference type="eggNOG" id="COG1413">
    <property type="taxonomic scope" value="Bacteria"/>
</dbReference>
<dbReference type="InterPro" id="IPR007111">
    <property type="entry name" value="NACHT_NTPase"/>
</dbReference>
<keyword evidence="3" id="KW-1185">Reference proteome</keyword>
<dbReference type="EMBL" id="ADVG01000001">
    <property type="protein sequence ID" value="EFH88864.1"/>
    <property type="molecule type" value="Genomic_DNA"/>
</dbReference>
<gene>
    <name evidence="2" type="ORF">Krac_10368</name>
</gene>
<dbReference type="InterPro" id="IPR011989">
    <property type="entry name" value="ARM-like"/>
</dbReference>
<dbReference type="RefSeq" id="WP_007905059.1">
    <property type="nucleotide sequence ID" value="NZ_ADVG01000001.1"/>
</dbReference>
<dbReference type="InParanoid" id="D6TGT5"/>
<dbReference type="InterPro" id="IPR027417">
    <property type="entry name" value="P-loop_NTPase"/>
</dbReference>
<dbReference type="Gene3D" id="3.40.50.300">
    <property type="entry name" value="P-loop containing nucleotide triphosphate hydrolases"/>
    <property type="match status" value="1"/>
</dbReference>
<dbReference type="InterPro" id="IPR016024">
    <property type="entry name" value="ARM-type_fold"/>
</dbReference>
<name>D6TGT5_KTERA</name>
<dbReference type="Proteomes" id="UP000004508">
    <property type="component" value="Unassembled WGS sequence"/>
</dbReference>
<feature type="domain" description="NACHT" evidence="1">
    <location>
        <begin position="288"/>
        <end position="417"/>
    </location>
</feature>
<evidence type="ECO:0000313" key="2">
    <source>
        <dbReference type="EMBL" id="EFH88864.1"/>
    </source>
</evidence>
<dbReference type="PANTHER" id="PTHR46844">
    <property type="entry name" value="SLR5058 PROTEIN"/>
    <property type="match status" value="1"/>
</dbReference>
<dbReference type="eggNOG" id="COG5635">
    <property type="taxonomic scope" value="Bacteria"/>
</dbReference>
<dbReference type="PROSITE" id="PS50837">
    <property type="entry name" value="NACHT"/>
    <property type="match status" value="1"/>
</dbReference>
<dbReference type="SUPFAM" id="SSF52540">
    <property type="entry name" value="P-loop containing nucleoside triphosphate hydrolases"/>
    <property type="match status" value="1"/>
</dbReference>
<dbReference type="STRING" id="485913.Krac_10368"/>
<sequence>MGYLHDTGGVDTLAYFAQQLQKTKAAVLLLDADFFASPLILDQALPLLLTAVEQGTLRIFPVLVGPCQLELYPGIARYQPAHDSSRPLWVIATPQRREEWWAQVAQTIYTAAFASGEQDGKQLSHAEKIASEQKTNVRPRKQQNIRQPGLFDQPMTTPSFPVTLNHPQGTVIGEHNTVTISFYNTTPAVPVASEPPLQLDDFLAVYREKLHDDPEIAKLQILGMREPLSVSDLYVRVRLHDDPRPHSRLDFEQQQSRDPLMALQQRQAWIERRSSSSMDPAEAVKRHRNCVIVGDPGAGKTTLLKRLTLSAIDGALEAMPVLPLYIKLHKVARKQQFDLFAASVDVLVAYGFSRAQVTLLLEERMKAGDILLLLDALDETVIGETSQAAEESYRQVHEAILNMKRRFNRIPVVVTARKAGYFQRGQLPGFTELEVLDFLPRDIEEFIGKWFRHGSEERQALAPRLIAALKNNPRIATLAANPLLLSLLAITYEHDDPTLPESRADLYKRCVDTLLSRWDAERFIPRYHILNREDRKQLLQQVAWHFHQQGLRYFSKRDLCPLIEDFLESLGKSSALTEAVLQEVAGEEGLLREQADEIYGFLHLTMQEYFVAVFANEDVNLLLPYLGSPWWEEIVLLFAGQVRDASMLLAYLVTYRGVDEVPEDIFSTKLVLAGRCLAARPRLRTDRSLRDTIPQRLFQLLEEVPYALLRQHVAEVLTEIARTDPYRSIAGKLLSYMLTMPEEGAPLSQDALFEVLSSFGSEQLASLLLDLSLEQHTLTASPFFLDIFSRYGTSDMASRLLPLLNDAQADNWFRMYVISLLGAIGDHIVLPTLHRLLRDTQQDELLRVACIKSLAMLKDLSIVPALLAFLADPHTSKTLLSTSIIALRRIRDRSIVADVVQLLSDLFLSEDVRIEISLLVDVLYEEHIVAHLASLLHDSSLGAGLRARIATLLVHHGGSTFEEDLIHLVNDEATNISIRCAIIRGYGLKGNSAYIPLLQKLTLEKQPEEVHNETVLALAMLGDHHALQELLQLCMQKQFAERHQRQLALRCLALHSDVAELLPLLEGTTLSLEWRIYLVRQLRKRDEKTVILPLLELLHRRVIIREVRAVIADVIGMLADDEATVHQLVDLLPGSDIANQIHQALWSVCRRAGVTVIASGPGNTQLRVEKRRH</sequence>
<dbReference type="AlphaFoldDB" id="D6TGT5"/>
<dbReference type="Pfam" id="PF05729">
    <property type="entry name" value="NACHT"/>
    <property type="match status" value="1"/>
</dbReference>
<protein>
    <submittedName>
        <fullName evidence="2">Putative signal transduction protein with Nacht domain</fullName>
    </submittedName>
</protein>
<evidence type="ECO:0000259" key="1">
    <source>
        <dbReference type="PROSITE" id="PS50837"/>
    </source>
</evidence>
<accession>D6TGT5</accession>